<sequence length="64" mass="7471">MLDYAKARGVYSILLDKNYRSKKATLMTFSSKHFYQSKLDVIDDYEVSLSNDKAIEVFQVDGQW</sequence>
<gene>
    <name evidence="1" type="ORF">NCTC10135_00788</name>
</gene>
<dbReference type="AlphaFoldDB" id="A0A3B0P1U1"/>
<proteinExistence type="predicted"/>
<reference evidence="2" key="1">
    <citation type="submission" date="2018-06" db="EMBL/GenBank/DDBJ databases">
        <authorList>
            <consortium name="Pathogen Informatics"/>
        </authorList>
    </citation>
    <scope>NUCLEOTIDE SEQUENCE [LARGE SCALE GENOMIC DNA]</scope>
    <source>
        <strain evidence="2">NCTC10135</strain>
    </source>
</reference>
<evidence type="ECO:0000313" key="1">
    <source>
        <dbReference type="EMBL" id="SYV90267.1"/>
    </source>
</evidence>
<dbReference type="EMBL" id="LS991949">
    <property type="protein sequence ID" value="SYV90267.1"/>
    <property type="molecule type" value="Genomic_DNA"/>
</dbReference>
<accession>A0A3B0P1U1</accession>
<organism evidence="1 2">
    <name type="scientific">Metamycoplasma alkalescens</name>
    <dbReference type="NCBI Taxonomy" id="45363"/>
    <lineage>
        <taxon>Bacteria</taxon>
        <taxon>Bacillati</taxon>
        <taxon>Mycoplasmatota</taxon>
        <taxon>Mycoplasmoidales</taxon>
        <taxon>Metamycoplasmataceae</taxon>
        <taxon>Metamycoplasma</taxon>
    </lineage>
</organism>
<dbReference type="KEGG" id="mala:NCTC10135_00788"/>
<name>A0A3B0P1U1_9BACT</name>
<feature type="non-terminal residue" evidence="1">
    <location>
        <position position="64"/>
    </location>
</feature>
<evidence type="ECO:0000313" key="2">
    <source>
        <dbReference type="Proteomes" id="UP000259864"/>
    </source>
</evidence>
<dbReference type="Proteomes" id="UP000259864">
    <property type="component" value="Chromosome 1"/>
</dbReference>
<protein>
    <submittedName>
        <fullName evidence="1">Uncharacterized protein</fullName>
    </submittedName>
</protein>